<dbReference type="InterPro" id="IPR003660">
    <property type="entry name" value="HAMP_dom"/>
</dbReference>
<dbReference type="Pfam" id="PF00512">
    <property type="entry name" value="HisKA"/>
    <property type="match status" value="1"/>
</dbReference>
<evidence type="ECO:0000256" key="2">
    <source>
        <dbReference type="ARBA" id="ARBA00004370"/>
    </source>
</evidence>
<evidence type="ECO:0000256" key="9">
    <source>
        <dbReference type="ARBA" id="ARBA00023012"/>
    </source>
</evidence>
<evidence type="ECO:0000256" key="11">
    <source>
        <dbReference type="SAM" id="MobiDB-lite"/>
    </source>
</evidence>
<dbReference type="SUPFAM" id="SSF47384">
    <property type="entry name" value="Homodimeric domain of signal transducing histidine kinase"/>
    <property type="match status" value="1"/>
</dbReference>
<evidence type="ECO:0000256" key="10">
    <source>
        <dbReference type="ARBA" id="ARBA00023136"/>
    </source>
</evidence>
<dbReference type="Proteomes" id="UP001269375">
    <property type="component" value="Unassembled WGS sequence"/>
</dbReference>
<dbReference type="Pfam" id="PF00672">
    <property type="entry name" value="HAMP"/>
    <property type="match status" value="1"/>
</dbReference>
<keyword evidence="4" id="KW-0597">Phosphoprotein</keyword>
<dbReference type="GO" id="GO:0005524">
    <property type="term" value="F:ATP binding"/>
    <property type="evidence" value="ECO:0007669"/>
    <property type="project" value="UniProtKB-KW"/>
</dbReference>
<dbReference type="InterPro" id="IPR036097">
    <property type="entry name" value="HisK_dim/P_sf"/>
</dbReference>
<feature type="transmembrane region" description="Helical" evidence="12">
    <location>
        <begin position="6"/>
        <end position="26"/>
    </location>
</feature>
<keyword evidence="10 12" id="KW-0472">Membrane</keyword>
<evidence type="ECO:0000256" key="6">
    <source>
        <dbReference type="ARBA" id="ARBA00022692"/>
    </source>
</evidence>
<evidence type="ECO:0000256" key="1">
    <source>
        <dbReference type="ARBA" id="ARBA00000085"/>
    </source>
</evidence>
<dbReference type="InterPro" id="IPR003594">
    <property type="entry name" value="HATPase_dom"/>
</dbReference>
<accession>A0ABU1GU55</accession>
<dbReference type="InterPro" id="IPR005467">
    <property type="entry name" value="His_kinase_dom"/>
</dbReference>
<keyword evidence="6 12" id="KW-0812">Transmembrane</keyword>
<dbReference type="Pfam" id="PF02518">
    <property type="entry name" value="HATPase_c"/>
    <property type="match status" value="1"/>
</dbReference>
<gene>
    <name evidence="15" type="ORF">QC825_05690</name>
</gene>
<dbReference type="PROSITE" id="PS50885">
    <property type="entry name" value="HAMP"/>
    <property type="match status" value="1"/>
</dbReference>
<name>A0ABU1GU55_9GAMM</name>
<protein>
    <recommendedName>
        <fullName evidence="3">histidine kinase</fullName>
        <ecNumber evidence="3">2.7.13.3</ecNumber>
    </recommendedName>
</protein>
<dbReference type="PRINTS" id="PR00344">
    <property type="entry name" value="BCTRLSENSOR"/>
</dbReference>
<dbReference type="EC" id="2.7.13.3" evidence="3"/>
<dbReference type="EMBL" id="JARWAO010000002">
    <property type="protein sequence ID" value="MDR5895560.1"/>
    <property type="molecule type" value="Genomic_DNA"/>
</dbReference>
<evidence type="ECO:0000313" key="16">
    <source>
        <dbReference type="Proteomes" id="UP001269375"/>
    </source>
</evidence>
<evidence type="ECO:0000256" key="4">
    <source>
        <dbReference type="ARBA" id="ARBA00022553"/>
    </source>
</evidence>
<dbReference type="PANTHER" id="PTHR45436">
    <property type="entry name" value="SENSOR HISTIDINE KINASE YKOH"/>
    <property type="match status" value="1"/>
</dbReference>
<dbReference type="PANTHER" id="PTHR45436:SF5">
    <property type="entry name" value="SENSOR HISTIDINE KINASE TRCS"/>
    <property type="match status" value="1"/>
</dbReference>
<keyword evidence="8 12" id="KW-1133">Transmembrane helix</keyword>
<evidence type="ECO:0000313" key="15">
    <source>
        <dbReference type="EMBL" id="MDR5895560.1"/>
    </source>
</evidence>
<feature type="domain" description="Histidine kinase" evidence="13">
    <location>
        <begin position="268"/>
        <end position="482"/>
    </location>
</feature>
<reference evidence="15 16" key="1">
    <citation type="submission" date="2023-04" db="EMBL/GenBank/DDBJ databases">
        <title>A long-awaited taxogenomic arrangement of the family Halomonadaceae.</title>
        <authorList>
            <person name="De La Haba R."/>
            <person name="Chuvochina M."/>
            <person name="Wittouck S."/>
            <person name="Arahal D.R."/>
            <person name="Sanchez-Porro C."/>
            <person name="Hugenholtz P."/>
            <person name="Ventosa A."/>
        </authorList>
    </citation>
    <scope>NUCLEOTIDE SEQUENCE [LARGE SCALE GENOMIC DNA]</scope>
    <source>
        <strain evidence="15 16">DSM 22428</strain>
    </source>
</reference>
<feature type="transmembrane region" description="Helical" evidence="12">
    <location>
        <begin position="188"/>
        <end position="210"/>
    </location>
</feature>
<evidence type="ECO:0000259" key="14">
    <source>
        <dbReference type="PROSITE" id="PS50885"/>
    </source>
</evidence>
<evidence type="ECO:0000259" key="13">
    <source>
        <dbReference type="PROSITE" id="PS50109"/>
    </source>
</evidence>
<proteinExistence type="predicted"/>
<keyword evidence="16" id="KW-1185">Reference proteome</keyword>
<keyword evidence="15" id="KW-0547">Nucleotide-binding</keyword>
<dbReference type="InterPro" id="IPR036890">
    <property type="entry name" value="HATPase_C_sf"/>
</dbReference>
<keyword evidence="7" id="KW-0418">Kinase</keyword>
<dbReference type="Gene3D" id="1.10.287.130">
    <property type="match status" value="1"/>
</dbReference>
<dbReference type="CDD" id="cd00082">
    <property type="entry name" value="HisKA"/>
    <property type="match status" value="1"/>
</dbReference>
<comment type="catalytic activity">
    <reaction evidence="1">
        <text>ATP + protein L-histidine = ADP + protein N-phospho-L-histidine.</text>
        <dbReference type="EC" id="2.7.13.3"/>
    </reaction>
</comment>
<dbReference type="RefSeq" id="WP_251591717.1">
    <property type="nucleotide sequence ID" value="NZ_JAMLJI010000001.1"/>
</dbReference>
<dbReference type="SMART" id="SM00388">
    <property type="entry name" value="HisKA"/>
    <property type="match status" value="1"/>
</dbReference>
<dbReference type="Gene3D" id="6.10.340.10">
    <property type="match status" value="1"/>
</dbReference>
<dbReference type="Gene3D" id="3.30.565.10">
    <property type="entry name" value="Histidine kinase-like ATPase, C-terminal domain"/>
    <property type="match status" value="1"/>
</dbReference>
<organism evidence="15 16">
    <name type="scientific">Larsenimonas suaedae</name>
    <dbReference type="NCBI Taxonomy" id="1851019"/>
    <lineage>
        <taxon>Bacteria</taxon>
        <taxon>Pseudomonadati</taxon>
        <taxon>Pseudomonadota</taxon>
        <taxon>Gammaproteobacteria</taxon>
        <taxon>Oceanospirillales</taxon>
        <taxon>Halomonadaceae</taxon>
        <taxon>Larsenimonas</taxon>
    </lineage>
</organism>
<feature type="domain" description="HAMP" evidence="14">
    <location>
        <begin position="208"/>
        <end position="260"/>
    </location>
</feature>
<sequence length="488" mass="54931">MFKHFGVKLFASILLVNILISGTIYWTMARSIDSGFIDYIRISQTKRVDNLTQVLVQSFREHGNSWQFLNEQPGTWDHLLRFGFGASMAPARYDVANDNAPPNASDDDSVDEDAPPRLPPKLGDPAFYALLDHNRRPVVLAPHIRLDRLNQRRLMLDGNVIGYLRYPRVQAILSSIDRIFVSRQLRNLGITMSGTLLASLVLSAGLGWWLSRRTKRMAAFTQDLTRGEFSKRLSSSGRDELSRLSQDLNTLAVTLDHNRKARQSWVADIAHELRTPLAVLKGELEAIADGIRPANGTTIASLTQEVDQLNRLVEDLRILAQSDANALSAPLAPLNLSAQLQTRLEESRYRLEAQRIELTYHLASEIYIDGAEHRLRQLWNNLLENTLFYTDAPGRLEVTLTQRGPCALVTWEDSAPGVPTEAHERLTERLYRVETSRSRRLGGSGLGLSIAAALIDLHHGRMWAEHSPLGGLRWRLEFPLTDSDRNDA</sequence>
<comment type="subcellular location">
    <subcellularLocation>
        <location evidence="2">Membrane</location>
    </subcellularLocation>
</comment>
<dbReference type="SUPFAM" id="SSF55874">
    <property type="entry name" value="ATPase domain of HSP90 chaperone/DNA topoisomerase II/histidine kinase"/>
    <property type="match status" value="1"/>
</dbReference>
<dbReference type="InterPro" id="IPR004358">
    <property type="entry name" value="Sig_transdc_His_kin-like_C"/>
</dbReference>
<dbReference type="InterPro" id="IPR050428">
    <property type="entry name" value="TCS_sensor_his_kinase"/>
</dbReference>
<evidence type="ECO:0000256" key="7">
    <source>
        <dbReference type="ARBA" id="ARBA00022777"/>
    </source>
</evidence>
<keyword evidence="5" id="KW-0808">Transferase</keyword>
<evidence type="ECO:0000256" key="3">
    <source>
        <dbReference type="ARBA" id="ARBA00012438"/>
    </source>
</evidence>
<evidence type="ECO:0000256" key="8">
    <source>
        <dbReference type="ARBA" id="ARBA00022989"/>
    </source>
</evidence>
<dbReference type="SMART" id="SM00304">
    <property type="entry name" value="HAMP"/>
    <property type="match status" value="1"/>
</dbReference>
<evidence type="ECO:0000256" key="5">
    <source>
        <dbReference type="ARBA" id="ARBA00022679"/>
    </source>
</evidence>
<dbReference type="InterPro" id="IPR003661">
    <property type="entry name" value="HisK_dim/P_dom"/>
</dbReference>
<feature type="region of interest" description="Disordered" evidence="11">
    <location>
        <begin position="97"/>
        <end position="116"/>
    </location>
</feature>
<evidence type="ECO:0000256" key="12">
    <source>
        <dbReference type="SAM" id="Phobius"/>
    </source>
</evidence>
<keyword evidence="15" id="KW-0067">ATP-binding</keyword>
<dbReference type="PROSITE" id="PS50109">
    <property type="entry name" value="HIS_KIN"/>
    <property type="match status" value="1"/>
</dbReference>
<dbReference type="SMART" id="SM00387">
    <property type="entry name" value="HATPase_c"/>
    <property type="match status" value="1"/>
</dbReference>
<comment type="caution">
    <text evidence="15">The sequence shown here is derived from an EMBL/GenBank/DDBJ whole genome shotgun (WGS) entry which is preliminary data.</text>
</comment>
<keyword evidence="9" id="KW-0902">Two-component regulatory system</keyword>